<gene>
    <name evidence="2" type="ORF">DWW24_15500</name>
    <name evidence="1" type="ORF">DWW57_11215</name>
    <name evidence="3" type="ORF">DXA53_17040</name>
</gene>
<accession>A0A1Y3ZYD6</accession>
<comment type="caution">
    <text evidence="1">The sequence shown here is derived from an EMBL/GenBank/DDBJ whole genome shotgun (WGS) entry which is preliminary data.</text>
</comment>
<reference evidence="4 5" key="1">
    <citation type="submission" date="2018-08" db="EMBL/GenBank/DDBJ databases">
        <title>A genome reference for cultivated species of the human gut microbiota.</title>
        <authorList>
            <person name="Zou Y."/>
            <person name="Xue W."/>
            <person name="Luo G."/>
        </authorList>
    </citation>
    <scope>NUCLEOTIDE SEQUENCE [LARGE SCALE GENOMIC DNA]</scope>
    <source>
        <strain evidence="2 4">AF14-6AC</strain>
        <strain evidence="1 5">AF16-14</strain>
        <strain evidence="3 6">OF03-11</strain>
    </source>
</reference>
<dbReference type="Proteomes" id="UP000283426">
    <property type="component" value="Unassembled WGS sequence"/>
</dbReference>
<dbReference type="Proteomes" id="UP000284243">
    <property type="component" value="Unassembled WGS sequence"/>
</dbReference>
<evidence type="ECO:0000313" key="1">
    <source>
        <dbReference type="EMBL" id="RGU55853.1"/>
    </source>
</evidence>
<evidence type="ECO:0000313" key="3">
    <source>
        <dbReference type="EMBL" id="RGY03975.1"/>
    </source>
</evidence>
<dbReference type="Proteomes" id="UP000284434">
    <property type="component" value="Unassembled WGS sequence"/>
</dbReference>
<evidence type="ECO:0000313" key="6">
    <source>
        <dbReference type="Proteomes" id="UP000284434"/>
    </source>
</evidence>
<sequence length="60" mass="7109">MKTFSKLKACKIKDIPAYLIYISRKIFKHSLPPVFSENQASQFSTIVEKFYNCRKYPFTL</sequence>
<dbReference type="EMBL" id="QSCO01000029">
    <property type="protein sequence ID" value="RGY03975.1"/>
    <property type="molecule type" value="Genomic_DNA"/>
</dbReference>
<dbReference type="EMBL" id="QRYC01000014">
    <property type="protein sequence ID" value="RGU55853.1"/>
    <property type="molecule type" value="Genomic_DNA"/>
</dbReference>
<proteinExistence type="predicted"/>
<protein>
    <submittedName>
        <fullName evidence="1">Uncharacterized protein</fullName>
    </submittedName>
</protein>
<evidence type="ECO:0000313" key="4">
    <source>
        <dbReference type="Proteomes" id="UP000283426"/>
    </source>
</evidence>
<evidence type="ECO:0000313" key="5">
    <source>
        <dbReference type="Proteomes" id="UP000284243"/>
    </source>
</evidence>
<organism evidence="1 5">
    <name type="scientific">Odoribacter splanchnicus</name>
    <dbReference type="NCBI Taxonomy" id="28118"/>
    <lineage>
        <taxon>Bacteria</taxon>
        <taxon>Pseudomonadati</taxon>
        <taxon>Bacteroidota</taxon>
        <taxon>Bacteroidia</taxon>
        <taxon>Bacteroidales</taxon>
        <taxon>Odoribacteraceae</taxon>
        <taxon>Odoribacter</taxon>
    </lineage>
</organism>
<evidence type="ECO:0000313" key="2">
    <source>
        <dbReference type="EMBL" id="RGV20896.1"/>
    </source>
</evidence>
<dbReference type="EMBL" id="QRYW01000037">
    <property type="protein sequence ID" value="RGV20896.1"/>
    <property type="molecule type" value="Genomic_DNA"/>
</dbReference>
<dbReference type="AlphaFoldDB" id="A0A1Y3ZYD6"/>
<name>A0A1Y3ZYD6_9BACT</name>